<evidence type="ECO:0000313" key="9">
    <source>
        <dbReference type="EMBL" id="GFS40691.1"/>
    </source>
</evidence>
<dbReference type="AlphaFoldDB" id="A0A7J0DRC7"/>
<evidence type="ECO:0000256" key="2">
    <source>
        <dbReference type="ARBA" id="ARBA00009012"/>
    </source>
</evidence>
<sequence length="227" mass="23956">MWRAFGPSDFLLVVAYGVVVTQKKEKKSSVDTCGGFVAAWVALTSQATDLRCLACEHNNTYHQLSASPSRHGGCQKTLYHVSHLMSPVIPWDYYRSLPLTQAFSAVIILSLLRSSASGLIGTSALARPMSNGVHTELWRRGPRSLLCSDSSSGVPTLARSGDVIGTAATKLKMGQKEAQGVAEKRKGRRGPGSVVGSSAAGCVCAFLSIVGVGGILTFGNFGNGYAF</sequence>
<evidence type="ECO:0000256" key="1">
    <source>
        <dbReference type="ARBA" id="ARBA00004141"/>
    </source>
</evidence>
<feature type="transmembrane region" description="Helical" evidence="7">
    <location>
        <begin position="194"/>
        <end position="218"/>
    </location>
</feature>
<comment type="subcellular location">
    <subcellularLocation>
        <location evidence="1">Membrane</location>
        <topology evidence="1">Multi-pass membrane protein</topology>
    </subcellularLocation>
</comment>
<evidence type="ECO:0000256" key="6">
    <source>
        <dbReference type="SAM" id="MobiDB-lite"/>
    </source>
</evidence>
<dbReference type="OrthoDB" id="30881at2759"/>
<feature type="signal peptide" evidence="8">
    <location>
        <begin position="1"/>
        <end position="17"/>
    </location>
</feature>
<evidence type="ECO:0000256" key="7">
    <source>
        <dbReference type="SAM" id="Phobius"/>
    </source>
</evidence>
<evidence type="ECO:0000256" key="3">
    <source>
        <dbReference type="ARBA" id="ARBA00022692"/>
    </source>
</evidence>
<feature type="chain" id="PRO_5029826394" evidence="8">
    <location>
        <begin position="18"/>
        <end position="227"/>
    </location>
</feature>
<name>A0A7J0DRC7_9ERIC</name>
<feature type="region of interest" description="Disordered" evidence="6">
    <location>
        <begin position="175"/>
        <end position="195"/>
    </location>
</feature>
<keyword evidence="3 7" id="KW-0812">Transmembrane</keyword>
<reference evidence="10" key="1">
    <citation type="submission" date="2019-07" db="EMBL/GenBank/DDBJ databases">
        <title>De Novo Assembly of kiwifruit Actinidia rufa.</title>
        <authorList>
            <person name="Sugita-Konishi S."/>
            <person name="Sato K."/>
            <person name="Mori E."/>
            <person name="Abe Y."/>
            <person name="Kisaki G."/>
            <person name="Hamano K."/>
            <person name="Suezawa K."/>
            <person name="Otani M."/>
            <person name="Fukuda T."/>
            <person name="Manabe T."/>
            <person name="Gomi K."/>
            <person name="Tabuchi M."/>
            <person name="Akimitsu K."/>
            <person name="Kataoka I."/>
        </authorList>
    </citation>
    <scope>NUCLEOTIDE SEQUENCE [LARGE SCALE GENOMIC DNA]</scope>
    <source>
        <strain evidence="10">cv. Fuchu</strain>
    </source>
</reference>
<dbReference type="Pfam" id="PF01940">
    <property type="entry name" value="DUF92"/>
    <property type="match status" value="1"/>
</dbReference>
<dbReference type="Proteomes" id="UP000585474">
    <property type="component" value="Unassembled WGS sequence"/>
</dbReference>
<dbReference type="GO" id="GO:0016020">
    <property type="term" value="C:membrane"/>
    <property type="evidence" value="ECO:0007669"/>
    <property type="project" value="UniProtKB-SubCell"/>
</dbReference>
<protein>
    <submittedName>
        <fullName evidence="9">Integral membrane protein</fullName>
    </submittedName>
</protein>
<keyword evidence="10" id="KW-1185">Reference proteome</keyword>
<comment type="similarity">
    <text evidence="2">Belongs to the TMEM19 family.</text>
</comment>
<accession>A0A7J0DRC7</accession>
<evidence type="ECO:0000313" key="10">
    <source>
        <dbReference type="Proteomes" id="UP000585474"/>
    </source>
</evidence>
<keyword evidence="4 7" id="KW-1133">Transmembrane helix</keyword>
<keyword evidence="5 7" id="KW-0472">Membrane</keyword>
<keyword evidence="8" id="KW-0732">Signal</keyword>
<organism evidence="9 10">
    <name type="scientific">Actinidia rufa</name>
    <dbReference type="NCBI Taxonomy" id="165716"/>
    <lineage>
        <taxon>Eukaryota</taxon>
        <taxon>Viridiplantae</taxon>
        <taxon>Streptophyta</taxon>
        <taxon>Embryophyta</taxon>
        <taxon>Tracheophyta</taxon>
        <taxon>Spermatophyta</taxon>
        <taxon>Magnoliopsida</taxon>
        <taxon>eudicotyledons</taxon>
        <taxon>Gunneridae</taxon>
        <taxon>Pentapetalae</taxon>
        <taxon>asterids</taxon>
        <taxon>Ericales</taxon>
        <taxon>Actinidiaceae</taxon>
        <taxon>Actinidia</taxon>
    </lineage>
</organism>
<gene>
    <name evidence="9" type="ORF">Acr_00g0069870</name>
</gene>
<dbReference type="InterPro" id="IPR002794">
    <property type="entry name" value="DUF92_TMEM19"/>
</dbReference>
<evidence type="ECO:0000256" key="4">
    <source>
        <dbReference type="ARBA" id="ARBA00022989"/>
    </source>
</evidence>
<comment type="caution">
    <text evidence="9">The sequence shown here is derived from an EMBL/GenBank/DDBJ whole genome shotgun (WGS) entry which is preliminary data.</text>
</comment>
<evidence type="ECO:0000256" key="8">
    <source>
        <dbReference type="SAM" id="SignalP"/>
    </source>
</evidence>
<proteinExistence type="inferred from homology"/>
<evidence type="ECO:0000256" key="5">
    <source>
        <dbReference type="ARBA" id="ARBA00023136"/>
    </source>
</evidence>
<dbReference type="EMBL" id="BJWL01000358">
    <property type="protein sequence ID" value="GFS40691.1"/>
    <property type="molecule type" value="Genomic_DNA"/>
</dbReference>